<dbReference type="Proteomes" id="UP001501866">
    <property type="component" value="Unassembled WGS sequence"/>
</dbReference>
<evidence type="ECO:0000313" key="3">
    <source>
        <dbReference type="Proteomes" id="UP001501866"/>
    </source>
</evidence>
<evidence type="ECO:0000313" key="2">
    <source>
        <dbReference type="EMBL" id="GAA3174360.1"/>
    </source>
</evidence>
<keyword evidence="3" id="KW-1185">Reference proteome</keyword>
<sequence length="63" mass="6447">MPERPCPVGPFTGTPEGSGGVSAGPLGSFTRAGRCRLPASRPVRSLLVGRTAEEAGRVRGRNG</sequence>
<gene>
    <name evidence="2" type="ORF">GCM10010451_23940</name>
</gene>
<evidence type="ECO:0000256" key="1">
    <source>
        <dbReference type="SAM" id="MobiDB-lite"/>
    </source>
</evidence>
<proteinExistence type="predicted"/>
<organism evidence="2 3">
    <name type="scientific">Streptomyces virens</name>
    <dbReference type="NCBI Taxonomy" id="285572"/>
    <lineage>
        <taxon>Bacteria</taxon>
        <taxon>Bacillati</taxon>
        <taxon>Actinomycetota</taxon>
        <taxon>Actinomycetes</taxon>
        <taxon>Kitasatosporales</taxon>
        <taxon>Streptomycetaceae</taxon>
        <taxon>Streptomyces</taxon>
    </lineage>
</organism>
<name>A0ABP6PBS1_9ACTN</name>
<protein>
    <submittedName>
        <fullName evidence="2">Uncharacterized protein</fullName>
    </submittedName>
</protein>
<feature type="region of interest" description="Disordered" evidence="1">
    <location>
        <begin position="1"/>
        <end position="33"/>
    </location>
</feature>
<accession>A0ABP6PBS1</accession>
<reference evidence="3" key="1">
    <citation type="journal article" date="2019" name="Int. J. Syst. Evol. Microbiol.">
        <title>The Global Catalogue of Microorganisms (GCM) 10K type strain sequencing project: providing services to taxonomists for standard genome sequencing and annotation.</title>
        <authorList>
            <consortium name="The Broad Institute Genomics Platform"/>
            <consortium name="The Broad Institute Genome Sequencing Center for Infectious Disease"/>
            <person name="Wu L."/>
            <person name="Ma J."/>
        </authorList>
    </citation>
    <scope>NUCLEOTIDE SEQUENCE [LARGE SCALE GENOMIC DNA]</scope>
    <source>
        <strain evidence="3">JCM 9095</strain>
    </source>
</reference>
<comment type="caution">
    <text evidence="2">The sequence shown here is derived from an EMBL/GenBank/DDBJ whole genome shotgun (WGS) entry which is preliminary data.</text>
</comment>
<dbReference type="EMBL" id="BAAAUH010000013">
    <property type="protein sequence ID" value="GAA3174360.1"/>
    <property type="molecule type" value="Genomic_DNA"/>
</dbReference>